<dbReference type="EMBL" id="JACOPH010000006">
    <property type="protein sequence ID" value="MBC5714272.1"/>
    <property type="molecule type" value="Genomic_DNA"/>
</dbReference>
<dbReference type="RefSeq" id="WP_186867002.1">
    <property type="nucleotide sequence ID" value="NZ_JACOPH010000006.1"/>
</dbReference>
<accession>A0A923LNW2</accession>
<proteinExistence type="predicted"/>
<organism evidence="3 4">
    <name type="scientific">Roseburia zhanii</name>
    <dbReference type="NCBI Taxonomy" id="2763064"/>
    <lineage>
        <taxon>Bacteria</taxon>
        <taxon>Bacillati</taxon>
        <taxon>Bacillota</taxon>
        <taxon>Clostridia</taxon>
        <taxon>Lachnospirales</taxon>
        <taxon>Lachnospiraceae</taxon>
        <taxon>Roseburia</taxon>
    </lineage>
</organism>
<reference evidence="3" key="1">
    <citation type="submission" date="2020-08" db="EMBL/GenBank/DDBJ databases">
        <title>Genome public.</title>
        <authorList>
            <person name="Liu C."/>
            <person name="Sun Q."/>
        </authorList>
    </citation>
    <scope>NUCLEOTIDE SEQUENCE</scope>
    <source>
        <strain evidence="3">BX1005</strain>
    </source>
</reference>
<keyword evidence="4" id="KW-1185">Reference proteome</keyword>
<dbReference type="Proteomes" id="UP000606720">
    <property type="component" value="Unassembled WGS sequence"/>
</dbReference>
<evidence type="ECO:0000313" key="4">
    <source>
        <dbReference type="Proteomes" id="UP000606720"/>
    </source>
</evidence>
<evidence type="ECO:0000256" key="2">
    <source>
        <dbReference type="SAM" id="MobiDB-lite"/>
    </source>
</evidence>
<gene>
    <name evidence="3" type="ORF">H8S17_08625</name>
</gene>
<name>A0A923LNW2_9FIRM</name>
<dbReference type="AlphaFoldDB" id="A0A923LNW2"/>
<protein>
    <submittedName>
        <fullName evidence="3">Uncharacterized protein</fullName>
    </submittedName>
</protein>
<sequence>MKISNERKNIFFGSDFFRNQDMDAKEKIASKKQQRFKEAMHVVTSARNGEKKIDDSLDDIRGQIKQYQKDNDEANKFLTDINNQMSEVKDYYQVEDDSQEQKDLELLQKQYDMMKHGSMETLTEEEQERLDNMGELTEYQKRSMELYGQADYWKTQMQDNQDKISQSTGVIRNVRVERLKSQAMAEAQRAKEEIMDAASQEAIGMLVDDAKQQIDDKAEEVQEAAKERQEEQKEEEKRVEAAKENKSEVEVAVEKNREKIADMTKQFTDSEDITRDMDSEIKKVLEQEKLLEEDLKGLTVNAKI</sequence>
<feature type="coiled-coil region" evidence="1">
    <location>
        <begin position="57"/>
        <end position="84"/>
    </location>
</feature>
<comment type="caution">
    <text evidence="3">The sequence shown here is derived from an EMBL/GenBank/DDBJ whole genome shotgun (WGS) entry which is preliminary data.</text>
</comment>
<keyword evidence="1" id="KW-0175">Coiled coil</keyword>
<feature type="region of interest" description="Disordered" evidence="2">
    <location>
        <begin position="219"/>
        <end position="250"/>
    </location>
</feature>
<evidence type="ECO:0000256" key="1">
    <source>
        <dbReference type="SAM" id="Coils"/>
    </source>
</evidence>
<evidence type="ECO:0000313" key="3">
    <source>
        <dbReference type="EMBL" id="MBC5714272.1"/>
    </source>
</evidence>